<dbReference type="InterPro" id="IPR029099">
    <property type="entry name" value="Pribosyltran_N"/>
</dbReference>
<dbReference type="GO" id="GO:0005524">
    <property type="term" value="F:ATP binding"/>
    <property type="evidence" value="ECO:0007669"/>
    <property type="project" value="UniProtKB-KW"/>
</dbReference>
<evidence type="ECO:0000256" key="3">
    <source>
        <dbReference type="ARBA" id="ARBA00013247"/>
    </source>
</evidence>
<keyword evidence="6" id="KW-0545">Nucleotide biosynthesis</keyword>
<evidence type="ECO:0000256" key="10">
    <source>
        <dbReference type="ARBA" id="ARBA00022842"/>
    </source>
</evidence>
<organism evidence="13">
    <name type="scientific">viral metagenome</name>
    <dbReference type="NCBI Taxonomy" id="1070528"/>
    <lineage>
        <taxon>unclassified sequences</taxon>
        <taxon>metagenomes</taxon>
        <taxon>organismal metagenomes</taxon>
    </lineage>
</organism>
<dbReference type="PANTHER" id="PTHR10210:SF32">
    <property type="entry name" value="RIBOSE-PHOSPHATE PYROPHOSPHOKINASE 2"/>
    <property type="match status" value="1"/>
</dbReference>
<sequence length="355" mass="39298">MNLFAGNSNHDLALRISKHLNIPLSNMECDRFNDGECHVKINENVRQRDCYVIQSTTLSKSGSPNDNLMELCIIVDALKRATAKTVTVVIPCFGYQRQDRKDSSRAPISARLVATILESVNVDRVICMDLHAGQIQGFFSSKTPVDNLFAENDLVDYIRNNILHKYSSEDVVIVSPDEGGIKRASRIGQKLGLGIAVIHKERSQPGIVNSMTLLGNVDNKIAILVDDMIDSAGTACIAANLLKEKKAKEVYMVACHLILSGQAIEKIKNSVFTQVAGTNTVECRFEQDNMVEKNGVMISSNSKIAYIDISWLIATAIKRTYEGKSLKEIYDNNITQRTVSPVKKSSELSKISEIF</sequence>
<dbReference type="EC" id="2.7.6.1" evidence="3"/>
<evidence type="ECO:0000256" key="4">
    <source>
        <dbReference type="ARBA" id="ARBA00022679"/>
    </source>
</evidence>
<dbReference type="SMART" id="SM01400">
    <property type="entry name" value="Pribosyltran_N"/>
    <property type="match status" value="1"/>
</dbReference>
<accession>A0A6C0E777</accession>
<dbReference type="GO" id="GO:0005737">
    <property type="term" value="C:cytoplasm"/>
    <property type="evidence" value="ECO:0007669"/>
    <property type="project" value="TreeGrafter"/>
</dbReference>
<evidence type="ECO:0000256" key="2">
    <source>
        <dbReference type="ARBA" id="ARBA00004996"/>
    </source>
</evidence>
<dbReference type="GO" id="GO:0002189">
    <property type="term" value="C:ribose phosphate diphosphokinase complex"/>
    <property type="evidence" value="ECO:0007669"/>
    <property type="project" value="TreeGrafter"/>
</dbReference>
<keyword evidence="10" id="KW-0460">Magnesium</keyword>
<dbReference type="Gene3D" id="3.40.50.2020">
    <property type="match status" value="2"/>
</dbReference>
<feature type="domain" description="Ribose-phosphate pyrophosphokinase N-terminal" evidence="12">
    <location>
        <begin position="1"/>
        <end position="119"/>
    </location>
</feature>
<keyword evidence="5" id="KW-0479">Metal-binding</keyword>
<dbReference type="SUPFAM" id="SSF53271">
    <property type="entry name" value="PRTase-like"/>
    <property type="match status" value="2"/>
</dbReference>
<evidence type="ECO:0000256" key="7">
    <source>
        <dbReference type="ARBA" id="ARBA00022741"/>
    </source>
</evidence>
<dbReference type="GO" id="GO:0006164">
    <property type="term" value="P:purine nucleotide biosynthetic process"/>
    <property type="evidence" value="ECO:0007669"/>
    <property type="project" value="TreeGrafter"/>
</dbReference>
<evidence type="ECO:0000256" key="8">
    <source>
        <dbReference type="ARBA" id="ARBA00022777"/>
    </source>
</evidence>
<dbReference type="PANTHER" id="PTHR10210">
    <property type="entry name" value="RIBOSE-PHOSPHATE DIPHOSPHOKINASE FAMILY MEMBER"/>
    <property type="match status" value="1"/>
</dbReference>
<dbReference type="GO" id="GO:0004749">
    <property type="term" value="F:ribose phosphate diphosphokinase activity"/>
    <property type="evidence" value="ECO:0007669"/>
    <property type="project" value="UniProtKB-EC"/>
</dbReference>
<evidence type="ECO:0000256" key="1">
    <source>
        <dbReference type="ARBA" id="ARBA00001946"/>
    </source>
</evidence>
<dbReference type="GO" id="GO:0006015">
    <property type="term" value="P:5-phosphoribose 1-diphosphate biosynthetic process"/>
    <property type="evidence" value="ECO:0007669"/>
    <property type="project" value="TreeGrafter"/>
</dbReference>
<dbReference type="FunFam" id="3.40.50.2020:FF:000001">
    <property type="entry name" value="Ribose-phosphate pyrophosphokinase"/>
    <property type="match status" value="1"/>
</dbReference>
<name>A0A6C0E777_9ZZZZ</name>
<keyword evidence="8" id="KW-0418">Kinase</keyword>
<evidence type="ECO:0000256" key="6">
    <source>
        <dbReference type="ARBA" id="ARBA00022727"/>
    </source>
</evidence>
<keyword evidence="7" id="KW-0547">Nucleotide-binding</keyword>
<dbReference type="AlphaFoldDB" id="A0A6C0E777"/>
<dbReference type="GO" id="GO:0016301">
    <property type="term" value="F:kinase activity"/>
    <property type="evidence" value="ECO:0007669"/>
    <property type="project" value="UniProtKB-KW"/>
</dbReference>
<comment type="cofactor">
    <cofactor evidence="1">
        <name>Mg(2+)</name>
        <dbReference type="ChEBI" id="CHEBI:18420"/>
    </cofactor>
</comment>
<dbReference type="Pfam" id="PF14572">
    <property type="entry name" value="Pribosyl_synth"/>
    <property type="match status" value="1"/>
</dbReference>
<comment type="catalytic activity">
    <reaction evidence="11">
        <text>D-ribose 5-phosphate + ATP = 5-phospho-alpha-D-ribose 1-diphosphate + AMP + H(+)</text>
        <dbReference type="Rhea" id="RHEA:15609"/>
        <dbReference type="ChEBI" id="CHEBI:15378"/>
        <dbReference type="ChEBI" id="CHEBI:30616"/>
        <dbReference type="ChEBI" id="CHEBI:58017"/>
        <dbReference type="ChEBI" id="CHEBI:78346"/>
        <dbReference type="ChEBI" id="CHEBI:456215"/>
        <dbReference type="EC" id="2.7.6.1"/>
    </reaction>
</comment>
<keyword evidence="9" id="KW-0067">ATP-binding</keyword>
<dbReference type="NCBIfam" id="NF002320">
    <property type="entry name" value="PRK01259.1"/>
    <property type="match status" value="1"/>
</dbReference>
<comment type="pathway">
    <text evidence="2">Metabolic intermediate biosynthesis; 5-phospho-alpha-D-ribose 1-diphosphate biosynthesis; 5-phospho-alpha-D-ribose 1-diphosphate from D-ribose 5-phosphate (route I): step 1/1.</text>
</comment>
<evidence type="ECO:0000259" key="12">
    <source>
        <dbReference type="Pfam" id="PF13793"/>
    </source>
</evidence>
<dbReference type="CDD" id="cd06223">
    <property type="entry name" value="PRTases_typeI"/>
    <property type="match status" value="1"/>
</dbReference>
<dbReference type="InterPro" id="IPR005946">
    <property type="entry name" value="Rib-P_diPkinase"/>
</dbReference>
<dbReference type="InterPro" id="IPR000836">
    <property type="entry name" value="PRTase_dom"/>
</dbReference>
<dbReference type="InterPro" id="IPR029057">
    <property type="entry name" value="PRTase-like"/>
</dbReference>
<dbReference type="GO" id="GO:0000287">
    <property type="term" value="F:magnesium ion binding"/>
    <property type="evidence" value="ECO:0007669"/>
    <property type="project" value="InterPro"/>
</dbReference>
<dbReference type="NCBIfam" id="TIGR01251">
    <property type="entry name" value="ribP_PPkin"/>
    <property type="match status" value="1"/>
</dbReference>
<evidence type="ECO:0000256" key="9">
    <source>
        <dbReference type="ARBA" id="ARBA00022840"/>
    </source>
</evidence>
<evidence type="ECO:0000313" key="13">
    <source>
        <dbReference type="EMBL" id="QHT25027.1"/>
    </source>
</evidence>
<evidence type="ECO:0000256" key="5">
    <source>
        <dbReference type="ARBA" id="ARBA00022723"/>
    </source>
</evidence>
<dbReference type="Pfam" id="PF13793">
    <property type="entry name" value="Pribosyltran_N"/>
    <property type="match status" value="1"/>
</dbReference>
<evidence type="ECO:0000256" key="11">
    <source>
        <dbReference type="ARBA" id="ARBA00049535"/>
    </source>
</evidence>
<proteinExistence type="predicted"/>
<dbReference type="EMBL" id="MN739753">
    <property type="protein sequence ID" value="QHT25027.1"/>
    <property type="molecule type" value="Genomic_DNA"/>
</dbReference>
<reference evidence="13" key="1">
    <citation type="journal article" date="2020" name="Nature">
        <title>Giant virus diversity and host interactions through global metagenomics.</title>
        <authorList>
            <person name="Schulz F."/>
            <person name="Roux S."/>
            <person name="Paez-Espino D."/>
            <person name="Jungbluth S."/>
            <person name="Walsh D.A."/>
            <person name="Denef V.J."/>
            <person name="McMahon K.D."/>
            <person name="Konstantinidis K.T."/>
            <person name="Eloe-Fadrosh E.A."/>
            <person name="Kyrpides N.C."/>
            <person name="Woyke T."/>
        </authorList>
    </citation>
    <scope>NUCLEOTIDE SEQUENCE</scope>
    <source>
        <strain evidence="13">GVMAG-M-3300023179-150</strain>
    </source>
</reference>
<protein>
    <recommendedName>
        <fullName evidence="3">ribose-phosphate diphosphokinase</fullName>
        <ecNumber evidence="3">2.7.6.1</ecNumber>
    </recommendedName>
</protein>
<keyword evidence="4" id="KW-0808">Transferase</keyword>